<feature type="domain" description="BioF2-like acetyltransferase" evidence="1">
    <location>
        <begin position="195"/>
        <end position="277"/>
    </location>
</feature>
<organism evidence="2 3">
    <name type="scientific">Methylobacterium indicum</name>
    <dbReference type="NCBI Taxonomy" id="1775910"/>
    <lineage>
        <taxon>Bacteria</taxon>
        <taxon>Pseudomonadati</taxon>
        <taxon>Pseudomonadota</taxon>
        <taxon>Alphaproteobacteria</taxon>
        <taxon>Hyphomicrobiales</taxon>
        <taxon>Methylobacteriaceae</taxon>
        <taxon>Methylobacterium</taxon>
    </lineage>
</organism>
<evidence type="ECO:0000313" key="3">
    <source>
        <dbReference type="Proteomes" id="UP000663508"/>
    </source>
</evidence>
<dbReference type="RefSeq" id="WP_207182375.1">
    <property type="nucleotide sequence ID" value="NZ_AP024145.1"/>
</dbReference>
<proteinExistence type="predicted"/>
<evidence type="ECO:0000313" key="2">
    <source>
        <dbReference type="EMBL" id="BCM83366.1"/>
    </source>
</evidence>
<dbReference type="KEGG" id="mind:mvi_18270"/>
<dbReference type="InterPro" id="IPR038740">
    <property type="entry name" value="BioF2-like_GNAT_dom"/>
</dbReference>
<accession>A0A8H8WS35</accession>
<dbReference type="EMBL" id="AP024145">
    <property type="protein sequence ID" value="BCM83366.1"/>
    <property type="molecule type" value="Genomic_DNA"/>
</dbReference>
<evidence type="ECO:0000259" key="1">
    <source>
        <dbReference type="Pfam" id="PF13480"/>
    </source>
</evidence>
<sequence>MSTPFTLIQGGLTQGAPAAGAVSLRAELRHPASLREPEVEAWRSLMARALDPSVYADPDFALTMAQHLANGQTLAVLLVWQDGLRTPILRGALPLRLPAHQAMAGRARLWRLPLAGSAEAAIDAGYANVVLRAALDHLRGSPLHLVDLLWPDLRPDSALAVALGEAAGGTGRRLTLAEQAAPRAAVPAPLTLPAGRTSLERVRDPARLRDAVEHFLVLDARRGADSLLADPATATAFRVVTRRFAHRRQACVDLVRRDGEVVAAAIHLATGRHDTIWRQAGLCLAQAPVSAAEPARIEAVVTVERAGTVRAPRQRTDLRRLLRLRA</sequence>
<protein>
    <recommendedName>
        <fullName evidence="1">BioF2-like acetyltransferase domain-containing protein</fullName>
    </recommendedName>
</protein>
<dbReference type="Pfam" id="PF13480">
    <property type="entry name" value="Acetyltransf_6"/>
    <property type="match status" value="1"/>
</dbReference>
<gene>
    <name evidence="2" type="ORF">mvi_18270</name>
</gene>
<reference evidence="2" key="1">
    <citation type="submission" date="2020-11" db="EMBL/GenBank/DDBJ databases">
        <title>Complete genome sequence of a novel pathogenic Methylobacterium strain isolated from rice in Vietnam.</title>
        <authorList>
            <person name="Lai K."/>
            <person name="Okazaki S."/>
            <person name="Higashi K."/>
            <person name="Mori H."/>
            <person name="Toyoda A."/>
            <person name="Kurokawa K."/>
        </authorList>
    </citation>
    <scope>NUCLEOTIDE SEQUENCE</scope>
    <source>
        <strain evidence="2">VL1</strain>
    </source>
</reference>
<dbReference type="AlphaFoldDB" id="A0A8H8WS35"/>
<dbReference type="Proteomes" id="UP000663508">
    <property type="component" value="Chromosome"/>
</dbReference>
<name>A0A8H8WS35_9HYPH</name>